<protein>
    <recommendedName>
        <fullName evidence="6">Cuticle protein</fullName>
    </recommendedName>
</protein>
<dbReference type="InterPro" id="IPR031311">
    <property type="entry name" value="CHIT_BIND_RR_consensus"/>
</dbReference>
<evidence type="ECO:0000256" key="1">
    <source>
        <dbReference type="ARBA" id="ARBA00022460"/>
    </source>
</evidence>
<dbReference type="OrthoDB" id="6427684at2759"/>
<dbReference type="Proteomes" id="UP000502823">
    <property type="component" value="Unassembled WGS sequence"/>
</dbReference>
<organism evidence="4 5">
    <name type="scientific">Coptotermes formosanus</name>
    <name type="common">Formosan subterranean termite</name>
    <dbReference type="NCBI Taxonomy" id="36987"/>
    <lineage>
        <taxon>Eukaryota</taxon>
        <taxon>Metazoa</taxon>
        <taxon>Ecdysozoa</taxon>
        <taxon>Arthropoda</taxon>
        <taxon>Hexapoda</taxon>
        <taxon>Insecta</taxon>
        <taxon>Pterygota</taxon>
        <taxon>Neoptera</taxon>
        <taxon>Polyneoptera</taxon>
        <taxon>Dictyoptera</taxon>
        <taxon>Blattodea</taxon>
        <taxon>Blattoidea</taxon>
        <taxon>Termitoidae</taxon>
        <taxon>Rhinotermitidae</taxon>
        <taxon>Coptotermes</taxon>
    </lineage>
</organism>
<keyword evidence="5" id="KW-1185">Reference proteome</keyword>
<dbReference type="PROSITE" id="PS00233">
    <property type="entry name" value="CHIT_BIND_RR_1"/>
    <property type="match status" value="1"/>
</dbReference>
<dbReference type="PANTHER" id="PTHR12236:SF95">
    <property type="entry name" value="CUTICULAR PROTEIN 76BD, ISOFORM C-RELATED"/>
    <property type="match status" value="1"/>
</dbReference>
<dbReference type="InterPro" id="IPR000618">
    <property type="entry name" value="Insect_cuticle"/>
</dbReference>
<dbReference type="AlphaFoldDB" id="A0A6L2PFR7"/>
<accession>A0A6L2PFR7</accession>
<dbReference type="InParanoid" id="A0A6L2PFR7"/>
<reference evidence="5" key="1">
    <citation type="submission" date="2020-01" db="EMBL/GenBank/DDBJ databases">
        <title>Draft genome sequence of the Termite Coptotermes fromosanus.</title>
        <authorList>
            <person name="Itakura S."/>
            <person name="Yosikawa Y."/>
            <person name="Umezawa K."/>
        </authorList>
    </citation>
    <scope>NUCLEOTIDE SEQUENCE [LARGE SCALE GENOMIC DNA]</scope>
</reference>
<dbReference type="GO" id="GO:0042302">
    <property type="term" value="F:structural constituent of cuticle"/>
    <property type="evidence" value="ECO:0007669"/>
    <property type="project" value="UniProtKB-UniRule"/>
</dbReference>
<evidence type="ECO:0000313" key="4">
    <source>
        <dbReference type="EMBL" id="GFG31389.1"/>
    </source>
</evidence>
<dbReference type="GO" id="GO:0031012">
    <property type="term" value="C:extracellular matrix"/>
    <property type="evidence" value="ECO:0007669"/>
    <property type="project" value="TreeGrafter"/>
</dbReference>
<keyword evidence="1 2" id="KW-0193">Cuticle</keyword>
<gene>
    <name evidence="4" type="ORF">Cfor_09258</name>
</gene>
<dbReference type="InterPro" id="IPR051217">
    <property type="entry name" value="Insect_Cuticle_Struc_Prot"/>
</dbReference>
<proteinExistence type="predicted"/>
<dbReference type="PANTHER" id="PTHR12236">
    <property type="entry name" value="STRUCTURAL CONTITUENT OF CUTICLE"/>
    <property type="match status" value="1"/>
</dbReference>
<evidence type="ECO:0008006" key="6">
    <source>
        <dbReference type="Google" id="ProtNLM"/>
    </source>
</evidence>
<feature type="compositionally biased region" description="Low complexity" evidence="3">
    <location>
        <begin position="103"/>
        <end position="115"/>
    </location>
</feature>
<feature type="region of interest" description="Disordered" evidence="3">
    <location>
        <begin position="95"/>
        <end position="121"/>
    </location>
</feature>
<feature type="non-terminal residue" evidence="4">
    <location>
        <position position="1"/>
    </location>
</feature>
<evidence type="ECO:0000313" key="5">
    <source>
        <dbReference type="Proteomes" id="UP000502823"/>
    </source>
</evidence>
<comment type="caution">
    <text evidence="4">The sequence shown here is derived from an EMBL/GenBank/DDBJ whole genome shotgun (WGS) entry which is preliminary data.</text>
</comment>
<name>A0A6L2PFR7_COPFO</name>
<evidence type="ECO:0000256" key="3">
    <source>
        <dbReference type="SAM" id="MobiDB-lite"/>
    </source>
</evidence>
<sequence>THPKYEFKYGVKDPHTHDIKEQAEKRDGDKVEGYYKLLEADGTTRTVHYTADKHTGFHAQVDRSGHAIHPVHEKKLEVPVKKLVLPIQYHQISQPTFSHEPSYSDSSATSYSSVSFPKGHY</sequence>
<dbReference type="PRINTS" id="PR00947">
    <property type="entry name" value="CUTICLE"/>
</dbReference>
<dbReference type="PROSITE" id="PS51155">
    <property type="entry name" value="CHIT_BIND_RR_2"/>
    <property type="match status" value="1"/>
</dbReference>
<evidence type="ECO:0000256" key="2">
    <source>
        <dbReference type="PROSITE-ProRule" id="PRU00497"/>
    </source>
</evidence>
<dbReference type="GO" id="GO:0005615">
    <property type="term" value="C:extracellular space"/>
    <property type="evidence" value="ECO:0007669"/>
    <property type="project" value="TreeGrafter"/>
</dbReference>
<dbReference type="Pfam" id="PF00379">
    <property type="entry name" value="Chitin_bind_4"/>
    <property type="match status" value="1"/>
</dbReference>
<dbReference type="EMBL" id="BLKM01007732">
    <property type="protein sequence ID" value="GFG31389.1"/>
    <property type="molecule type" value="Genomic_DNA"/>
</dbReference>